<evidence type="ECO:0000313" key="1">
    <source>
        <dbReference type="EMBL" id="KAJ8970147.1"/>
    </source>
</evidence>
<dbReference type="PANTHER" id="PTHR47326:SF1">
    <property type="entry name" value="HTH PSQ-TYPE DOMAIN-CONTAINING PROTEIN"/>
    <property type="match status" value="1"/>
</dbReference>
<dbReference type="InterPro" id="IPR036397">
    <property type="entry name" value="RNaseH_sf"/>
</dbReference>
<name>A0ABQ9IZV6_9CUCU</name>
<dbReference type="EMBL" id="JAPWTJ010001666">
    <property type="protein sequence ID" value="KAJ8970147.1"/>
    <property type="molecule type" value="Genomic_DNA"/>
</dbReference>
<sequence length="141" mass="16300">MEAYSQFPENVNVWAGILDDRIVRPIFIDGSLIGQQYLELLRDDLFTQDEAPPRYSRIIRDYLDEVFQNRWIRRRGFVECRRSGLTAVTAFYFRSSTGCFSLQFDIEETGRKRVKVVLKKTCLSGVKDCGISCGSGREHTC</sequence>
<dbReference type="Gene3D" id="3.30.420.10">
    <property type="entry name" value="Ribonuclease H-like superfamily/Ribonuclease H"/>
    <property type="match status" value="1"/>
</dbReference>
<proteinExistence type="predicted"/>
<protein>
    <submittedName>
        <fullName evidence="1">Uncharacterized protein</fullName>
    </submittedName>
</protein>
<dbReference type="Proteomes" id="UP001162164">
    <property type="component" value="Unassembled WGS sequence"/>
</dbReference>
<reference evidence="1" key="1">
    <citation type="journal article" date="2023" name="Insect Mol. Biol.">
        <title>Genome sequencing provides insights into the evolution of gene families encoding plant cell wall-degrading enzymes in longhorned beetles.</title>
        <authorList>
            <person name="Shin N.R."/>
            <person name="Okamura Y."/>
            <person name="Kirsch R."/>
            <person name="Pauchet Y."/>
        </authorList>
    </citation>
    <scope>NUCLEOTIDE SEQUENCE</scope>
    <source>
        <strain evidence="1">MMC_N1</strain>
    </source>
</reference>
<organism evidence="1 2">
    <name type="scientific">Molorchus minor</name>
    <dbReference type="NCBI Taxonomy" id="1323400"/>
    <lineage>
        <taxon>Eukaryota</taxon>
        <taxon>Metazoa</taxon>
        <taxon>Ecdysozoa</taxon>
        <taxon>Arthropoda</taxon>
        <taxon>Hexapoda</taxon>
        <taxon>Insecta</taxon>
        <taxon>Pterygota</taxon>
        <taxon>Neoptera</taxon>
        <taxon>Endopterygota</taxon>
        <taxon>Coleoptera</taxon>
        <taxon>Polyphaga</taxon>
        <taxon>Cucujiformia</taxon>
        <taxon>Chrysomeloidea</taxon>
        <taxon>Cerambycidae</taxon>
        <taxon>Lamiinae</taxon>
        <taxon>Monochamini</taxon>
        <taxon>Molorchus</taxon>
    </lineage>
</organism>
<dbReference type="PANTHER" id="PTHR47326">
    <property type="entry name" value="TRANSPOSABLE ELEMENT TC3 TRANSPOSASE-LIKE PROTEIN"/>
    <property type="match status" value="1"/>
</dbReference>
<comment type="caution">
    <text evidence="1">The sequence shown here is derived from an EMBL/GenBank/DDBJ whole genome shotgun (WGS) entry which is preliminary data.</text>
</comment>
<keyword evidence="2" id="KW-1185">Reference proteome</keyword>
<gene>
    <name evidence="1" type="ORF">NQ317_013985</name>
</gene>
<evidence type="ECO:0000313" key="2">
    <source>
        <dbReference type="Proteomes" id="UP001162164"/>
    </source>
</evidence>
<accession>A0ABQ9IZV6</accession>